<evidence type="ECO:0000259" key="4">
    <source>
        <dbReference type="Pfam" id="PF01266"/>
    </source>
</evidence>
<dbReference type="PANTHER" id="PTHR13847:SF289">
    <property type="entry name" value="GLYCINE OXIDASE"/>
    <property type="match status" value="1"/>
</dbReference>
<dbReference type="AlphaFoldDB" id="A0A832ZVP1"/>
<reference evidence="5" key="1">
    <citation type="journal article" date="2020" name="ISME J.">
        <title>Gammaproteobacteria mediating utilization of methyl-, sulfur- and petroleum organic compounds in deep ocean hydrothermal plumes.</title>
        <authorList>
            <person name="Zhou Z."/>
            <person name="Liu Y."/>
            <person name="Pan J."/>
            <person name="Cron B.R."/>
            <person name="Toner B.M."/>
            <person name="Anantharaman K."/>
            <person name="Breier J.A."/>
            <person name="Dick G.J."/>
            <person name="Li M."/>
        </authorList>
    </citation>
    <scope>NUCLEOTIDE SEQUENCE</scope>
    <source>
        <strain evidence="5">SZUA-1515</strain>
    </source>
</reference>
<comment type="pathway">
    <text evidence="1">Cofactor biosynthesis; thiamine diphosphate biosynthesis.</text>
</comment>
<accession>A0A832ZVP1</accession>
<proteinExistence type="predicted"/>
<dbReference type="Gene3D" id="3.50.50.60">
    <property type="entry name" value="FAD/NAD(P)-binding domain"/>
    <property type="match status" value="1"/>
</dbReference>
<dbReference type="InterPro" id="IPR006076">
    <property type="entry name" value="FAD-dep_OxRdtase"/>
</dbReference>
<dbReference type="UniPathway" id="UPA00060"/>
<evidence type="ECO:0000313" key="5">
    <source>
        <dbReference type="EMBL" id="HIQ29286.1"/>
    </source>
</evidence>
<evidence type="ECO:0000256" key="1">
    <source>
        <dbReference type="ARBA" id="ARBA00004948"/>
    </source>
</evidence>
<dbReference type="InterPro" id="IPR036188">
    <property type="entry name" value="FAD/NAD-bd_sf"/>
</dbReference>
<feature type="domain" description="FAD dependent oxidoreductase" evidence="4">
    <location>
        <begin position="5"/>
        <end position="356"/>
    </location>
</feature>
<dbReference type="Gene3D" id="3.30.9.10">
    <property type="entry name" value="D-Amino Acid Oxidase, subunit A, domain 2"/>
    <property type="match status" value="1"/>
</dbReference>
<evidence type="ECO:0000256" key="2">
    <source>
        <dbReference type="ARBA" id="ARBA00022977"/>
    </source>
</evidence>
<keyword evidence="2" id="KW-0784">Thiamine biosynthesis</keyword>
<dbReference type="NCBIfam" id="TIGR02352">
    <property type="entry name" value="thiamin_ThiO"/>
    <property type="match status" value="1"/>
</dbReference>
<dbReference type="Pfam" id="PF01266">
    <property type="entry name" value="DAO"/>
    <property type="match status" value="1"/>
</dbReference>
<sequence length="382" mass="41518">MACMRVAVVGGGIIGLSTAWQLALEGVEAVVLERGEAGREATWASAGMLAPNLEAEPGEEALLPLLLESGRMWPKFAEQLEELSGIKVNYRTEGAMAVALNRGDVEELRFQHSFQRRLGLDVKWMDGEEALEMEPNLNRNILAALYSGSDHQVDNRLVVKALKVALQRSGGVLKEHTEVKRIIVEGNRVRGVMADGLVIGADYVVVAAGAWSRRLEGIPDNAKPPVRPVKGQMLSVKTPGNNPLLTHVVWGPTRAWGMTYLVPRLDNRILVGSTVEEMGFDKSVTAGGLMNLLRGAWEVFPPIYDLPVDEVWAGLRPGSVDDAPILGPTEVEGLVMAVGHFRNGILLAPITAEAVVKYILEGGLPEVAQPFTMNRFRKEVAK</sequence>
<dbReference type="GO" id="GO:0005737">
    <property type="term" value="C:cytoplasm"/>
    <property type="evidence" value="ECO:0007669"/>
    <property type="project" value="TreeGrafter"/>
</dbReference>
<dbReference type="GO" id="GO:0009229">
    <property type="term" value="P:thiamine diphosphate biosynthetic process"/>
    <property type="evidence" value="ECO:0007669"/>
    <property type="project" value="UniProtKB-UniPathway"/>
</dbReference>
<dbReference type="PANTHER" id="PTHR13847">
    <property type="entry name" value="SARCOSINE DEHYDROGENASE-RELATED"/>
    <property type="match status" value="1"/>
</dbReference>
<name>A0A832ZVP1_CALS0</name>
<evidence type="ECO:0000313" key="6">
    <source>
        <dbReference type="Proteomes" id="UP000608579"/>
    </source>
</evidence>
<dbReference type="GO" id="GO:0043799">
    <property type="term" value="F:glycine oxidase activity"/>
    <property type="evidence" value="ECO:0007669"/>
    <property type="project" value="UniProtKB-EC"/>
</dbReference>
<gene>
    <name evidence="5" type="primary">thiO</name>
    <name evidence="5" type="ORF">EYH45_01835</name>
</gene>
<dbReference type="GO" id="GO:0050660">
    <property type="term" value="F:flavin adenine dinucleotide binding"/>
    <property type="evidence" value="ECO:0007669"/>
    <property type="project" value="InterPro"/>
</dbReference>
<dbReference type="InterPro" id="IPR012727">
    <property type="entry name" value="Gly_oxidase_ThiO"/>
</dbReference>
<evidence type="ECO:0000256" key="3">
    <source>
        <dbReference type="ARBA" id="ARBA00023002"/>
    </source>
</evidence>
<protein>
    <submittedName>
        <fullName evidence="5">Glycine oxidase ThiO</fullName>
        <ecNumber evidence="5">1.4.3.19</ecNumber>
    </submittedName>
</protein>
<dbReference type="EC" id="1.4.3.19" evidence="5"/>
<dbReference type="Proteomes" id="UP000608579">
    <property type="component" value="Unassembled WGS sequence"/>
</dbReference>
<comment type="caution">
    <text evidence="5">The sequence shown here is derived from an EMBL/GenBank/DDBJ whole genome shotgun (WGS) entry which is preliminary data.</text>
</comment>
<dbReference type="GO" id="GO:0009228">
    <property type="term" value="P:thiamine biosynthetic process"/>
    <property type="evidence" value="ECO:0007669"/>
    <property type="project" value="UniProtKB-KW"/>
</dbReference>
<organism evidence="5 6">
    <name type="scientific">Caldiarchaeum subterraneum</name>
    <dbReference type="NCBI Taxonomy" id="311458"/>
    <lineage>
        <taxon>Archaea</taxon>
        <taxon>Nitrososphaerota</taxon>
        <taxon>Candidatus Caldarchaeales</taxon>
        <taxon>Candidatus Caldarchaeaceae</taxon>
        <taxon>Candidatus Caldarchaeum</taxon>
    </lineage>
</organism>
<dbReference type="EMBL" id="DQVM01000033">
    <property type="protein sequence ID" value="HIQ29286.1"/>
    <property type="molecule type" value="Genomic_DNA"/>
</dbReference>
<keyword evidence="3 5" id="KW-0560">Oxidoreductase</keyword>
<dbReference type="SUPFAM" id="SSF54373">
    <property type="entry name" value="FAD-linked reductases, C-terminal domain"/>
    <property type="match status" value="1"/>
</dbReference>
<dbReference type="SUPFAM" id="SSF51905">
    <property type="entry name" value="FAD/NAD(P)-binding domain"/>
    <property type="match status" value="1"/>
</dbReference>